<sequence length="47" mass="5554">MQFYVKINVIESYKMPKRDPNGFFYLQSSNTLERSNINLLTLKVALK</sequence>
<dbReference type="KEGG" id="vg:30902594"/>
<reference evidence="1 2" key="1">
    <citation type="journal article" date="2016" name="J. Virol.">
        <title>Concurrence of Iridovirus, Polyomavirus, and a Unique Member of a New Group of Fish Papillomaviruses in Lymphocystis Disease-Affected Gilthead Sea Bream.</title>
        <authorList>
            <person name="Lopez-Bueno A."/>
            <person name="Mavian C."/>
            <person name="Labella A.M."/>
            <person name="Castro D."/>
            <person name="Borrego J.J."/>
            <person name="Alcami A."/>
            <person name="Alejo A."/>
        </authorList>
    </citation>
    <scope>NUCLEOTIDE SEQUENCE [LARGE SCALE GENOMIC DNA]</scope>
    <source>
        <strain evidence="1">SA9</strain>
    </source>
</reference>
<evidence type="ECO:0000313" key="2">
    <source>
        <dbReference type="Proteomes" id="UP000149121"/>
    </source>
</evidence>
<organism evidence="1 2">
    <name type="scientific">Lymphocystis disease virus 3</name>
    <dbReference type="NCBI Taxonomy" id="2560566"/>
    <lineage>
        <taxon>Viruses</taxon>
        <taxon>Varidnaviria</taxon>
        <taxon>Bamfordvirae</taxon>
        <taxon>Nucleocytoviricota</taxon>
        <taxon>Megaviricetes</taxon>
        <taxon>Pimascovirales</taxon>
        <taxon>Pimascovirales incertae sedis</taxon>
        <taxon>Iridoviridae</taxon>
        <taxon>Alphairidovirinae</taxon>
        <taxon>Lymphocystivirus</taxon>
        <taxon>Lymphocystivirus sparus1</taxon>
    </lineage>
</organism>
<evidence type="ECO:0000313" key="1">
    <source>
        <dbReference type="EMBL" id="AOC55102.1"/>
    </source>
</evidence>
<accession>A0A1B2RVS7</accession>
<keyword evidence="2" id="KW-1185">Reference proteome</keyword>
<gene>
    <name evidence="1" type="ORF">LCDVSa018R</name>
</gene>
<dbReference type="EMBL" id="KX643370">
    <property type="protein sequence ID" value="AOC55102.1"/>
    <property type="molecule type" value="Genomic_DNA"/>
</dbReference>
<dbReference type="Proteomes" id="UP000149121">
    <property type="component" value="Segment"/>
</dbReference>
<name>A0A1B2RVS7_9VIRU</name>
<protein>
    <submittedName>
        <fullName evidence="1">Uncharacterized protein</fullName>
    </submittedName>
</protein>
<proteinExistence type="predicted"/>